<dbReference type="PANTHER" id="PTHR13605:SF4">
    <property type="entry name" value="ER MEMBRANE PROTEIN COMPLEX SUBUNIT 7"/>
    <property type="match status" value="1"/>
</dbReference>
<dbReference type="GO" id="GO:0072546">
    <property type="term" value="C:EMC complex"/>
    <property type="evidence" value="ECO:0007669"/>
    <property type="project" value="TreeGrafter"/>
</dbReference>
<dbReference type="AlphaFoldDB" id="A0A2B7WV84"/>
<dbReference type="PANTHER" id="PTHR13605">
    <property type="entry name" value="ER MEMBRANE PROTEIN COMPLEX SUBUNIT 7"/>
    <property type="match status" value="1"/>
</dbReference>
<gene>
    <name evidence="10" type="ORF">GX51_05684</name>
</gene>
<reference evidence="10 11" key="1">
    <citation type="submission" date="2017-10" db="EMBL/GenBank/DDBJ databases">
        <title>Comparative genomics in systemic dimorphic fungi from Ajellomycetaceae.</title>
        <authorList>
            <person name="Munoz J.F."/>
            <person name="Mcewen J.G."/>
            <person name="Clay O.K."/>
            <person name="Cuomo C.A."/>
        </authorList>
    </citation>
    <scope>NUCLEOTIDE SEQUENCE [LARGE SCALE GENOMIC DNA]</scope>
    <source>
        <strain evidence="10 11">UAMH130</strain>
    </source>
</reference>
<evidence type="ECO:0000256" key="2">
    <source>
        <dbReference type="ARBA" id="ARBA00022692"/>
    </source>
</evidence>
<evidence type="ECO:0000256" key="8">
    <source>
        <dbReference type="SAM" id="SignalP"/>
    </source>
</evidence>
<evidence type="ECO:0000313" key="10">
    <source>
        <dbReference type="EMBL" id="PGH00585.1"/>
    </source>
</evidence>
<dbReference type="InterPro" id="IPR039163">
    <property type="entry name" value="EMC7"/>
</dbReference>
<dbReference type="Proteomes" id="UP000224080">
    <property type="component" value="Unassembled WGS sequence"/>
</dbReference>
<keyword evidence="2 7" id="KW-0812">Transmembrane</keyword>
<evidence type="ECO:0000256" key="6">
    <source>
        <dbReference type="SAM" id="MobiDB-lite"/>
    </source>
</evidence>
<feature type="compositionally biased region" description="Low complexity" evidence="6">
    <location>
        <begin position="53"/>
        <end position="71"/>
    </location>
</feature>
<feature type="region of interest" description="Disordered" evidence="6">
    <location>
        <begin position="49"/>
        <end position="72"/>
    </location>
</feature>
<proteinExistence type="predicted"/>
<comment type="subcellular location">
    <subcellularLocation>
        <location evidence="1">Membrane</location>
        <topology evidence="1">Single-pass membrane protein</topology>
    </subcellularLocation>
</comment>
<keyword evidence="3 8" id="KW-0732">Signal</keyword>
<evidence type="ECO:0000256" key="5">
    <source>
        <dbReference type="ARBA" id="ARBA00023136"/>
    </source>
</evidence>
<accession>A0A2B7WV84</accession>
<comment type="caution">
    <text evidence="10">The sequence shown here is derived from an EMBL/GenBank/DDBJ whole genome shotgun (WGS) entry which is preliminary data.</text>
</comment>
<feature type="transmembrane region" description="Helical" evidence="7">
    <location>
        <begin position="180"/>
        <end position="198"/>
    </location>
</feature>
<evidence type="ECO:0000259" key="9">
    <source>
        <dbReference type="Pfam" id="PF09430"/>
    </source>
</evidence>
<keyword evidence="5 7" id="KW-0472">Membrane</keyword>
<evidence type="ECO:0000256" key="1">
    <source>
        <dbReference type="ARBA" id="ARBA00004167"/>
    </source>
</evidence>
<feature type="signal peptide" evidence="8">
    <location>
        <begin position="1"/>
        <end position="21"/>
    </location>
</feature>
<organism evidence="10 11">
    <name type="scientific">Blastomyces parvus</name>
    <dbReference type="NCBI Taxonomy" id="2060905"/>
    <lineage>
        <taxon>Eukaryota</taxon>
        <taxon>Fungi</taxon>
        <taxon>Dikarya</taxon>
        <taxon>Ascomycota</taxon>
        <taxon>Pezizomycotina</taxon>
        <taxon>Eurotiomycetes</taxon>
        <taxon>Eurotiomycetidae</taxon>
        <taxon>Onygenales</taxon>
        <taxon>Ajellomycetaceae</taxon>
        <taxon>Blastomyces</taxon>
    </lineage>
</organism>
<keyword evidence="4 7" id="KW-1133">Transmembrane helix</keyword>
<dbReference type="OrthoDB" id="27095at2759"/>
<dbReference type="InterPro" id="IPR019008">
    <property type="entry name" value="Beta_sandwich_EMC7"/>
</dbReference>
<protein>
    <recommendedName>
        <fullName evidence="9">ER membrane protein complex subunit 7 beta-sandwich domain-containing protein</fullName>
    </recommendedName>
</protein>
<dbReference type="STRING" id="2060905.A0A2B7WV84"/>
<evidence type="ECO:0000256" key="4">
    <source>
        <dbReference type="ARBA" id="ARBA00022989"/>
    </source>
</evidence>
<evidence type="ECO:0000313" key="11">
    <source>
        <dbReference type="Proteomes" id="UP000224080"/>
    </source>
</evidence>
<evidence type="ECO:0000256" key="7">
    <source>
        <dbReference type="SAM" id="Phobius"/>
    </source>
</evidence>
<feature type="domain" description="ER membrane protein complex subunit 7 beta-sandwich" evidence="9">
    <location>
        <begin position="36"/>
        <end position="183"/>
    </location>
</feature>
<dbReference type="Pfam" id="PF09430">
    <property type="entry name" value="EMC7_beta-sandw"/>
    <property type="match status" value="1"/>
</dbReference>
<name>A0A2B7WV84_9EURO</name>
<keyword evidence="11" id="KW-1185">Reference proteome</keyword>
<dbReference type="EMBL" id="PDNC01000083">
    <property type="protein sequence ID" value="PGH00585.1"/>
    <property type="molecule type" value="Genomic_DNA"/>
</dbReference>
<sequence>MHPPRSSYLFLLLSLLTYATASILTVTIPPSTALPNPNVLPASTHATLTTLRSSPSSPSSSSSSGSSAPAGLRLKTPLSRKSSFVFNIPSGQVQGPQSFLLDIHSRDYIFAPYRVDVDADGSVVGVWETYRGNAWDNRGVEKGLVQVGEAVVVEAKVTGTRKFYEERAGFSPLSLFKNPMILLVVFALGVTIGMPYLMDMMDPETRAEFERHSRKGRTAAVNDINAKMGTDANAVRGAGPGTGAAAGAGPGGFDLAGWMAGTSQGPMAALDSTVKATASGREGGSGARRR</sequence>
<evidence type="ECO:0000256" key="3">
    <source>
        <dbReference type="ARBA" id="ARBA00022729"/>
    </source>
</evidence>
<feature type="chain" id="PRO_5012383180" description="ER membrane protein complex subunit 7 beta-sandwich domain-containing protein" evidence="8">
    <location>
        <begin position="22"/>
        <end position="290"/>
    </location>
</feature>